<accession>A0A4Q2K9I7</accession>
<dbReference type="InterPro" id="IPR014718">
    <property type="entry name" value="GH-type_carb-bd"/>
</dbReference>
<keyword evidence="2" id="KW-1185">Reference proteome</keyword>
<dbReference type="AlphaFoldDB" id="A0A4Q2K9I7"/>
<name>A0A4Q2K9I7_9FIRM</name>
<evidence type="ECO:0000313" key="1">
    <source>
        <dbReference type="EMBL" id="RXZ57955.1"/>
    </source>
</evidence>
<dbReference type="OrthoDB" id="9791280at2"/>
<dbReference type="CDD" id="cd09023">
    <property type="entry name" value="Aldose_epim_Ec_c4013"/>
    <property type="match status" value="1"/>
</dbReference>
<reference evidence="1 2" key="1">
    <citation type="journal article" date="2019" name="Gut">
        <title>Antibiotics-induced monodominance of a novel gut bacterial order.</title>
        <authorList>
            <person name="Hildebrand F."/>
            <person name="Moitinho-Silva L."/>
            <person name="Blasche S."/>
            <person name="Jahn M.T."/>
            <person name="Gossmann T.I."/>
            <person name="Heuerta-Cepas J."/>
            <person name="Hercog R."/>
            <person name="Luetge M."/>
            <person name="Bahram M."/>
            <person name="Pryszlak A."/>
            <person name="Alves R.J."/>
            <person name="Waszak S.M."/>
            <person name="Zhu A."/>
            <person name="Ye L."/>
            <person name="Costea P.I."/>
            <person name="Aalvink S."/>
            <person name="Belzer C."/>
            <person name="Forslund S.K."/>
            <person name="Sunagawa S."/>
            <person name="Hentschel U."/>
            <person name="Merten C."/>
            <person name="Patil K.R."/>
            <person name="Benes V."/>
            <person name="Bork P."/>
        </authorList>
    </citation>
    <scope>NUCLEOTIDE SEQUENCE [LARGE SCALE GENOMIC DNA]</scope>
    <source>
        <strain evidence="1 2">HDS1380</strain>
    </source>
</reference>
<comment type="caution">
    <text evidence="1">The sequence shown here is derived from an EMBL/GenBank/DDBJ whole genome shotgun (WGS) entry which is preliminary data.</text>
</comment>
<dbReference type="Proteomes" id="UP000291269">
    <property type="component" value="Unassembled WGS sequence"/>
</dbReference>
<dbReference type="GO" id="GO:0030246">
    <property type="term" value="F:carbohydrate binding"/>
    <property type="evidence" value="ECO:0007669"/>
    <property type="project" value="InterPro"/>
</dbReference>
<gene>
    <name evidence="1" type="ORF">ESZ91_11440</name>
</gene>
<dbReference type="EMBL" id="SDOZ01000005">
    <property type="protein sequence ID" value="RXZ57955.1"/>
    <property type="molecule type" value="Genomic_DNA"/>
</dbReference>
<dbReference type="InterPro" id="IPR027839">
    <property type="entry name" value="DUF4432"/>
</dbReference>
<dbReference type="Pfam" id="PF14486">
    <property type="entry name" value="DUF4432"/>
    <property type="match status" value="1"/>
</dbReference>
<dbReference type="Gene3D" id="2.70.98.10">
    <property type="match status" value="1"/>
</dbReference>
<sequence>MPWRQTPNVRSVYSAAGRRRVDAKISNFQQVASLRRYTLTEGGANGLRVLDCDNGKIRFLLNESKALDIMQLYCEGKNISFVSKNGFKAEHGDFLQRFEGGMVYTCGLDSVGAREGFPLHGTLHGRAAKITRAECSNRGIFVEGEISDTALFGKNLLLKRRIYSDIGSDTVTLKDTLVNLGFREEDYCLLYHVNVGYPMLDEGAEIRAEIEEAIPRTAWAKERAAQRSIITAPVPEEEETCYFLRLKEPCVSLENKKIQKRFSLAYSGDMLPEFVQWKSMASGDYALGLEPCTTKLDDGFHYSKIAPNEEISFRLRLSVTPLD</sequence>
<organism evidence="1 2">
    <name type="scientific">Candidatus Borkfalkia ceftriaxoniphila</name>
    <dbReference type="NCBI Taxonomy" id="2508949"/>
    <lineage>
        <taxon>Bacteria</taxon>
        <taxon>Bacillati</taxon>
        <taxon>Bacillota</taxon>
        <taxon>Clostridia</taxon>
        <taxon>Christensenellales</taxon>
        <taxon>Christensenellaceae</taxon>
        <taxon>Candidatus Borkfalkia</taxon>
    </lineage>
</organism>
<protein>
    <submittedName>
        <fullName evidence="1">DUF4432 family protein</fullName>
    </submittedName>
</protein>
<proteinExistence type="predicted"/>
<evidence type="ECO:0000313" key="2">
    <source>
        <dbReference type="Proteomes" id="UP000291269"/>
    </source>
</evidence>